<accession>L8EC45</accession>
<protein>
    <submittedName>
        <fullName evidence="1">Alternative protein BDKRB2</fullName>
    </submittedName>
</protein>
<name>L8EC45_HUMAN</name>
<gene>
    <name evidence="1" type="primary">BDKRB2</name>
</gene>
<dbReference type="AlphaFoldDB" id="L8EC45"/>
<reference evidence="1" key="1">
    <citation type="journal article" date="2013" name="PLoS ONE">
        <title>Direct detection of alternative open reading frames translation products in human significantly expands the proteome.</title>
        <authorList>
            <person name="Vanderperre B."/>
            <person name="Lucier J.-F."/>
            <person name="Motard J."/>
            <person name="Tremblay G."/>
            <person name="Vanderperre S."/>
            <person name="Wisztorski M."/>
            <person name="Salzet M."/>
            <person name="Boisvert F.-M."/>
            <person name="Roucou X."/>
        </authorList>
    </citation>
    <scope>NUCLEOTIDE SEQUENCE</scope>
</reference>
<proteinExistence type="predicted"/>
<feature type="non-terminal residue" evidence="1">
    <location>
        <position position="59"/>
    </location>
</feature>
<dbReference type="ChiTaRS" id="BDKRB2">
    <property type="organism name" value="human"/>
</dbReference>
<dbReference type="OrthoDB" id="6076970at2759"/>
<dbReference type="EMBL" id="HF583430">
    <property type="protein sequence ID" value="CCQ42927.1"/>
    <property type="molecule type" value="Genomic_DNA"/>
</dbReference>
<sequence>MRFLHSSSICYNSRNPRVWSLGYRLAHSEAFGKGCYSFLLNLLTGFWHVDQWSPSFCDC</sequence>
<evidence type="ECO:0000313" key="1">
    <source>
        <dbReference type="EMBL" id="CCQ42927.1"/>
    </source>
</evidence>
<organism evidence="1">
    <name type="scientific">Homo sapiens</name>
    <name type="common">Human</name>
    <dbReference type="NCBI Taxonomy" id="9606"/>
    <lineage>
        <taxon>Eukaryota</taxon>
        <taxon>Metazoa</taxon>
        <taxon>Chordata</taxon>
        <taxon>Craniata</taxon>
        <taxon>Vertebrata</taxon>
        <taxon>Euteleostomi</taxon>
        <taxon>Mammalia</taxon>
        <taxon>Eutheria</taxon>
        <taxon>Euarchontoglires</taxon>
        <taxon>Primates</taxon>
        <taxon>Haplorrhini</taxon>
        <taxon>Catarrhini</taxon>
        <taxon>Hominidae</taxon>
        <taxon>Homo</taxon>
    </lineage>
</organism>